<evidence type="ECO:0000256" key="1">
    <source>
        <dbReference type="SAM" id="MobiDB-lite"/>
    </source>
</evidence>
<gene>
    <name evidence="2" type="ORF">PVAP13_8NG344800</name>
</gene>
<comment type="caution">
    <text evidence="2">The sequence shown here is derived from an EMBL/GenBank/DDBJ whole genome shotgun (WGS) entry which is preliminary data.</text>
</comment>
<feature type="region of interest" description="Disordered" evidence="1">
    <location>
        <begin position="39"/>
        <end position="179"/>
    </location>
</feature>
<keyword evidence="3" id="KW-1185">Reference proteome</keyword>
<proteinExistence type="predicted"/>
<accession>A0A8T0P928</accession>
<evidence type="ECO:0000313" key="2">
    <source>
        <dbReference type="EMBL" id="KAG2558727.1"/>
    </source>
</evidence>
<protein>
    <submittedName>
        <fullName evidence="2">Uncharacterized protein</fullName>
    </submittedName>
</protein>
<dbReference type="AlphaFoldDB" id="A0A8T0P928"/>
<dbReference type="EMBL" id="CM029052">
    <property type="protein sequence ID" value="KAG2558727.1"/>
    <property type="molecule type" value="Genomic_DNA"/>
</dbReference>
<reference evidence="2" key="1">
    <citation type="submission" date="2020-05" db="EMBL/GenBank/DDBJ databases">
        <title>WGS assembly of Panicum virgatum.</title>
        <authorList>
            <person name="Lovell J.T."/>
            <person name="Jenkins J."/>
            <person name="Shu S."/>
            <person name="Juenger T.E."/>
            <person name="Schmutz J."/>
        </authorList>
    </citation>
    <scope>NUCLEOTIDE SEQUENCE</scope>
    <source>
        <strain evidence="2">AP13</strain>
    </source>
</reference>
<organism evidence="2 3">
    <name type="scientific">Panicum virgatum</name>
    <name type="common">Blackwell switchgrass</name>
    <dbReference type="NCBI Taxonomy" id="38727"/>
    <lineage>
        <taxon>Eukaryota</taxon>
        <taxon>Viridiplantae</taxon>
        <taxon>Streptophyta</taxon>
        <taxon>Embryophyta</taxon>
        <taxon>Tracheophyta</taxon>
        <taxon>Spermatophyta</taxon>
        <taxon>Magnoliopsida</taxon>
        <taxon>Liliopsida</taxon>
        <taxon>Poales</taxon>
        <taxon>Poaceae</taxon>
        <taxon>PACMAD clade</taxon>
        <taxon>Panicoideae</taxon>
        <taxon>Panicodae</taxon>
        <taxon>Paniceae</taxon>
        <taxon>Panicinae</taxon>
        <taxon>Panicum</taxon>
        <taxon>Panicum sect. Hiantes</taxon>
    </lineage>
</organism>
<feature type="compositionally biased region" description="Polar residues" evidence="1">
    <location>
        <begin position="133"/>
        <end position="149"/>
    </location>
</feature>
<dbReference type="Proteomes" id="UP000823388">
    <property type="component" value="Chromosome 8N"/>
</dbReference>
<feature type="compositionally biased region" description="Low complexity" evidence="1">
    <location>
        <begin position="97"/>
        <end position="108"/>
    </location>
</feature>
<evidence type="ECO:0000313" key="3">
    <source>
        <dbReference type="Proteomes" id="UP000823388"/>
    </source>
</evidence>
<sequence>MFGVDGDVWWAPRLLRPCTRSTWPRTHWWRPQRLEKRRRNWGSTPRGRGAGKGGLPLPGPRAHCRARYPPRLDPPKRPPQASSLPAKAARPPCGTSAAAPPRIDAARPGGKAVWPPAAPPRAGTGGAGFIGSWLSSREATPSTPPSGTQETRRRRGCCSSWSPARPNGCGYSMPPPSRR</sequence>
<name>A0A8T0P928_PANVG</name>